<name>A0ABW8TDV9_9CLOT</name>
<comment type="caution">
    <text evidence="1">The sequence shown here is derived from an EMBL/GenBank/DDBJ whole genome shotgun (WGS) entry which is preliminary data.</text>
</comment>
<keyword evidence="2" id="KW-1185">Reference proteome</keyword>
<proteinExistence type="predicted"/>
<evidence type="ECO:0000313" key="2">
    <source>
        <dbReference type="Proteomes" id="UP001623592"/>
    </source>
</evidence>
<gene>
    <name evidence="1" type="ORF">ACJDT4_09740</name>
</gene>
<dbReference type="Proteomes" id="UP001623592">
    <property type="component" value="Unassembled WGS sequence"/>
</dbReference>
<dbReference type="EMBL" id="JBJIAA010000007">
    <property type="protein sequence ID" value="MFL0250701.1"/>
    <property type="molecule type" value="Genomic_DNA"/>
</dbReference>
<protein>
    <submittedName>
        <fullName evidence="1">Uncharacterized protein</fullName>
    </submittedName>
</protein>
<organism evidence="1 2">
    <name type="scientific">Clostridium neuense</name>
    <dbReference type="NCBI Taxonomy" id="1728934"/>
    <lineage>
        <taxon>Bacteria</taxon>
        <taxon>Bacillati</taxon>
        <taxon>Bacillota</taxon>
        <taxon>Clostridia</taxon>
        <taxon>Eubacteriales</taxon>
        <taxon>Clostridiaceae</taxon>
        <taxon>Clostridium</taxon>
    </lineage>
</organism>
<sequence>MSEDEIDKRTELALLKFDKATLIKKLKKIESRLDDICKENKYNYFEMDRYALKASTNNMKFYISVRKNKLRLKIGEFNNEVYYLDELLDLEYDKALLKVLFELYSNIDSIFSCNLKVY</sequence>
<accession>A0ABW8TDV9</accession>
<dbReference type="RefSeq" id="WP_406787366.1">
    <property type="nucleotide sequence ID" value="NZ_JBJIAA010000007.1"/>
</dbReference>
<evidence type="ECO:0000313" key="1">
    <source>
        <dbReference type="EMBL" id="MFL0250701.1"/>
    </source>
</evidence>
<reference evidence="1 2" key="1">
    <citation type="submission" date="2024-11" db="EMBL/GenBank/DDBJ databases">
        <authorList>
            <person name="Heng Y.C."/>
            <person name="Lim A.C.H."/>
            <person name="Lee J.K.Y."/>
            <person name="Kittelmann S."/>
        </authorList>
    </citation>
    <scope>NUCLEOTIDE SEQUENCE [LARGE SCALE GENOMIC DNA]</scope>
    <source>
        <strain evidence="1 2">WILCCON 0114</strain>
    </source>
</reference>